<evidence type="ECO:0000313" key="2">
    <source>
        <dbReference type="Proteomes" id="UP000276133"/>
    </source>
</evidence>
<dbReference type="EMBL" id="REGN01000554">
    <property type="protein sequence ID" value="RNA41137.1"/>
    <property type="molecule type" value="Genomic_DNA"/>
</dbReference>
<proteinExistence type="predicted"/>
<sequence length="75" mass="9368">MSDTDKVLTTNFQFQWLNQSTKIRFQMKMIMFKIKPKPLKNREGYKKRTMLNYYYYQKEEKSILFIRAWFLNVIN</sequence>
<dbReference type="AlphaFoldDB" id="A0A3M7SZI5"/>
<gene>
    <name evidence="1" type="ORF">BpHYR1_020871</name>
</gene>
<keyword evidence="2" id="KW-1185">Reference proteome</keyword>
<protein>
    <submittedName>
        <fullName evidence="1">Uncharacterized protein</fullName>
    </submittedName>
</protein>
<name>A0A3M7SZI5_BRAPC</name>
<organism evidence="1 2">
    <name type="scientific">Brachionus plicatilis</name>
    <name type="common">Marine rotifer</name>
    <name type="synonym">Brachionus muelleri</name>
    <dbReference type="NCBI Taxonomy" id="10195"/>
    <lineage>
        <taxon>Eukaryota</taxon>
        <taxon>Metazoa</taxon>
        <taxon>Spiralia</taxon>
        <taxon>Gnathifera</taxon>
        <taxon>Rotifera</taxon>
        <taxon>Eurotatoria</taxon>
        <taxon>Monogononta</taxon>
        <taxon>Pseudotrocha</taxon>
        <taxon>Ploima</taxon>
        <taxon>Brachionidae</taxon>
        <taxon>Brachionus</taxon>
    </lineage>
</organism>
<reference evidence="1 2" key="1">
    <citation type="journal article" date="2018" name="Sci. Rep.">
        <title>Genomic signatures of local adaptation to the degree of environmental predictability in rotifers.</title>
        <authorList>
            <person name="Franch-Gras L."/>
            <person name="Hahn C."/>
            <person name="Garcia-Roger E.M."/>
            <person name="Carmona M.J."/>
            <person name="Serra M."/>
            <person name="Gomez A."/>
        </authorList>
    </citation>
    <scope>NUCLEOTIDE SEQUENCE [LARGE SCALE GENOMIC DNA]</scope>
    <source>
        <strain evidence="1">HYR1</strain>
    </source>
</reference>
<dbReference type="Proteomes" id="UP000276133">
    <property type="component" value="Unassembled WGS sequence"/>
</dbReference>
<comment type="caution">
    <text evidence="1">The sequence shown here is derived from an EMBL/GenBank/DDBJ whole genome shotgun (WGS) entry which is preliminary data.</text>
</comment>
<evidence type="ECO:0000313" key="1">
    <source>
        <dbReference type="EMBL" id="RNA41137.1"/>
    </source>
</evidence>
<accession>A0A3M7SZI5</accession>